<protein>
    <recommendedName>
        <fullName evidence="3">F-box domain-containing protein</fullName>
    </recommendedName>
</protein>
<evidence type="ECO:0000313" key="5">
    <source>
        <dbReference type="Proteomes" id="UP000823405"/>
    </source>
</evidence>
<feature type="region of interest" description="Disordered" evidence="1">
    <location>
        <begin position="644"/>
        <end position="704"/>
    </location>
</feature>
<evidence type="ECO:0000256" key="2">
    <source>
        <dbReference type="SAM" id="SignalP"/>
    </source>
</evidence>
<feature type="signal peptide" evidence="2">
    <location>
        <begin position="1"/>
        <end position="21"/>
    </location>
</feature>
<dbReference type="InterPro" id="IPR001810">
    <property type="entry name" value="F-box_dom"/>
</dbReference>
<keyword evidence="5" id="KW-1185">Reference proteome</keyword>
<dbReference type="CDD" id="cd09917">
    <property type="entry name" value="F-box_SF"/>
    <property type="match status" value="1"/>
</dbReference>
<dbReference type="Proteomes" id="UP000823405">
    <property type="component" value="Unassembled WGS sequence"/>
</dbReference>
<dbReference type="InterPro" id="IPR032675">
    <property type="entry name" value="LRR_dom_sf"/>
</dbReference>
<feature type="region of interest" description="Disordered" evidence="1">
    <location>
        <begin position="164"/>
        <end position="193"/>
    </location>
</feature>
<dbReference type="OrthoDB" id="2125396at2759"/>
<name>A0A9P6UUC6_9FUNG</name>
<feature type="chain" id="PRO_5040430372" description="F-box domain-containing protein" evidence="2">
    <location>
        <begin position="22"/>
        <end position="704"/>
    </location>
</feature>
<dbReference type="Pfam" id="PF12937">
    <property type="entry name" value="F-box-like"/>
    <property type="match status" value="1"/>
</dbReference>
<feature type="compositionally biased region" description="Low complexity" evidence="1">
    <location>
        <begin position="659"/>
        <end position="680"/>
    </location>
</feature>
<reference evidence="4" key="1">
    <citation type="journal article" date="2020" name="Fungal Divers.">
        <title>Resolving the Mortierellaceae phylogeny through synthesis of multi-gene phylogenetics and phylogenomics.</title>
        <authorList>
            <person name="Vandepol N."/>
            <person name="Liber J."/>
            <person name="Desiro A."/>
            <person name="Na H."/>
            <person name="Kennedy M."/>
            <person name="Barry K."/>
            <person name="Grigoriev I.V."/>
            <person name="Miller A.N."/>
            <person name="O'Donnell K."/>
            <person name="Stajich J.E."/>
            <person name="Bonito G."/>
        </authorList>
    </citation>
    <scope>NUCLEOTIDE SEQUENCE</scope>
    <source>
        <strain evidence="4">NVP60</strain>
    </source>
</reference>
<evidence type="ECO:0000256" key="1">
    <source>
        <dbReference type="SAM" id="MobiDB-lite"/>
    </source>
</evidence>
<dbReference type="EMBL" id="JAAAIN010000134">
    <property type="protein sequence ID" value="KAG0319689.1"/>
    <property type="molecule type" value="Genomic_DNA"/>
</dbReference>
<keyword evidence="2" id="KW-0732">Signal</keyword>
<dbReference type="AlphaFoldDB" id="A0A9P6UUC6"/>
<dbReference type="Gene3D" id="3.80.10.10">
    <property type="entry name" value="Ribonuclease Inhibitor"/>
    <property type="match status" value="1"/>
</dbReference>
<accession>A0A9P6UUC6</accession>
<evidence type="ECO:0000313" key="4">
    <source>
        <dbReference type="EMBL" id="KAG0319689.1"/>
    </source>
</evidence>
<evidence type="ECO:0000259" key="3">
    <source>
        <dbReference type="Pfam" id="PF12937"/>
    </source>
</evidence>
<feature type="compositionally biased region" description="Acidic residues" evidence="1">
    <location>
        <begin position="689"/>
        <end position="704"/>
    </location>
</feature>
<comment type="caution">
    <text evidence="4">The sequence shown here is derived from an EMBL/GenBank/DDBJ whole genome shotgun (WGS) entry which is preliminary data.</text>
</comment>
<proteinExistence type="predicted"/>
<dbReference type="SUPFAM" id="SSF52047">
    <property type="entry name" value="RNI-like"/>
    <property type="match status" value="1"/>
</dbReference>
<feature type="domain" description="F-box" evidence="3">
    <location>
        <begin position="3"/>
        <end position="44"/>
    </location>
</feature>
<feature type="compositionally biased region" description="Low complexity" evidence="1">
    <location>
        <begin position="244"/>
        <end position="288"/>
    </location>
</feature>
<feature type="region of interest" description="Disordered" evidence="1">
    <location>
        <begin position="244"/>
        <end position="293"/>
    </location>
</feature>
<gene>
    <name evidence="4" type="ORF">BGZ97_001630</name>
</gene>
<sequence>MPVLPTELLIKVFGCLGGCQADLCSAALVSIEWNLCATGQLYRYPEFANTIHWAMFVQTLCKNKEDELRRPTSRRNRPPIFSPSCLLPHFGDHPPILLAPEQMANFGARTHQPRKRDRLDRNLGEYVRGVDLSRKAIGASRLCPCGRPYGPPVAMKECSVCVRPGKAPPSKTAGNTQKSNSGVGGSNGQSDQGVTFIFEDGVTDDDDEEIEDGDMNSLDCLNAHHDRRNGLTNNRQVLRRITGARANSAASTAATTTSSSSTGASVTTTPSSTTMTAAAAATSPVTMARSRRMVSGRSWGEPVLFFPDESSQLPSNDTFSLQGGAGNRGAVSVDKDAISTRKPMTITVSSLIQMARHCPNLEWLCLASTALADDTLYLETGDYMSTLQPGPRSGLTNVQVTVMEGIGALGQSCPNLGRVWLVGCDWVTHREVLALTKSCRRLQMMDVRHCPRLEGRLSRLYTVMEGPVNDGIEAVNQAKDSDTEVGKDIVLNEKVATPLQFETAPTTVLLGANVSGRGVRDGAMDDLFYFVYVTAFVGSSGTSSTPAGTATATALPTTTTTATSSSTTTSTTTTAAAASTSTTLSPQAVNDILSLLSSVALAREAPTDSLAFREWFKAVQDFDLVSYEPLKRWKFRSLIGCRPGEQLNSGTGGSGGISSGSSSSSSSSNSSSSNSNSSSNLQQYVAYDTDSDSGDGDGTEEDLI</sequence>
<organism evidence="4 5">
    <name type="scientific">Linnemannia gamsii</name>
    <dbReference type="NCBI Taxonomy" id="64522"/>
    <lineage>
        <taxon>Eukaryota</taxon>
        <taxon>Fungi</taxon>
        <taxon>Fungi incertae sedis</taxon>
        <taxon>Mucoromycota</taxon>
        <taxon>Mortierellomycotina</taxon>
        <taxon>Mortierellomycetes</taxon>
        <taxon>Mortierellales</taxon>
        <taxon>Mortierellaceae</taxon>
        <taxon>Linnemannia</taxon>
    </lineage>
</organism>